<comment type="catalytic activity">
    <reaction evidence="1">
        <text>ATP + protein L-histidine = ADP + protein N-phospho-L-histidine.</text>
        <dbReference type="EC" id="2.7.13.3"/>
    </reaction>
</comment>
<evidence type="ECO:0000259" key="14">
    <source>
        <dbReference type="PROSITE" id="PS50885"/>
    </source>
</evidence>
<dbReference type="SMART" id="SM00388">
    <property type="entry name" value="HisKA"/>
    <property type="match status" value="1"/>
</dbReference>
<keyword evidence="7 15" id="KW-0418">Kinase</keyword>
<dbReference type="InterPro" id="IPR036890">
    <property type="entry name" value="HATPase_C_sf"/>
</dbReference>
<dbReference type="PRINTS" id="PR00344">
    <property type="entry name" value="BCTRLSENSOR"/>
</dbReference>
<dbReference type="SUPFAM" id="SSF47384">
    <property type="entry name" value="Homodimeric domain of signal transducing histidine kinase"/>
    <property type="match status" value="1"/>
</dbReference>
<evidence type="ECO:0000256" key="10">
    <source>
        <dbReference type="ARBA" id="ARBA00023136"/>
    </source>
</evidence>
<feature type="domain" description="HAMP" evidence="14">
    <location>
        <begin position="174"/>
        <end position="227"/>
    </location>
</feature>
<dbReference type="AlphaFoldDB" id="A0A4R6DEH3"/>
<dbReference type="PROSITE" id="PS50885">
    <property type="entry name" value="HAMP"/>
    <property type="match status" value="1"/>
</dbReference>
<dbReference type="OrthoDB" id="9786919at2"/>
<evidence type="ECO:0000256" key="6">
    <source>
        <dbReference type="ARBA" id="ARBA00022692"/>
    </source>
</evidence>
<dbReference type="InterPro" id="IPR004358">
    <property type="entry name" value="Sig_transdc_His_kin-like_C"/>
</dbReference>
<dbReference type="SMART" id="SM00387">
    <property type="entry name" value="HATPase_c"/>
    <property type="match status" value="1"/>
</dbReference>
<protein>
    <recommendedName>
        <fullName evidence="3">histidine kinase</fullName>
        <ecNumber evidence="3">2.7.13.3</ecNumber>
    </recommendedName>
</protein>
<sequence length="454" mass="47687">MRFLRRLSIRARITLGSLLVGAVVLSGVAVVLHVQIERATLATDESLAAADAAPFVSDLRHNPDEPPDRPAEGVLIGIRSASGDWVVDSLPRDVRAVLPSSVPDDGVTLRLRTGHRVVTVVAEPVENDAGSFVVWAAHDGRAGQETVARVDRSLVVGTVLALLAFAATAWLLSTLALRPVGRMRRIAERLSAGNGGGHLPVGASDDELAALARTLNTFIDRQRENAERERRMVSDASHELRTPLAALTARLELAHRSSGDAVALERELRAAEGDAARLVALADTLLELSRLDEAERVPSTSAAALVTELMGSIDRARAMTHVGARDIDFAVDLTAPEEHYGLDPAAFARVVDNLVANAIAAGEDGGVVRVTLEQSADGRLDLCVVDDGPGVPDDFIPRAFDRFTRADSARRAVLGGSGLGLALVRGIAERAGGVADLSNASGGGAIATVSIPAR</sequence>
<dbReference type="InterPro" id="IPR003660">
    <property type="entry name" value="HAMP_dom"/>
</dbReference>
<evidence type="ECO:0000256" key="5">
    <source>
        <dbReference type="ARBA" id="ARBA00022679"/>
    </source>
</evidence>
<dbReference type="SUPFAM" id="SSF55874">
    <property type="entry name" value="ATPase domain of HSP90 chaperone/DNA topoisomerase II/histidine kinase"/>
    <property type="match status" value="1"/>
</dbReference>
<dbReference type="EC" id="2.7.13.3" evidence="3"/>
<evidence type="ECO:0000313" key="15">
    <source>
        <dbReference type="EMBL" id="TDN42853.1"/>
    </source>
</evidence>
<dbReference type="PROSITE" id="PS50109">
    <property type="entry name" value="HIS_KIN"/>
    <property type="match status" value="1"/>
</dbReference>
<evidence type="ECO:0000256" key="11">
    <source>
        <dbReference type="SAM" id="Coils"/>
    </source>
</evidence>
<evidence type="ECO:0000256" key="7">
    <source>
        <dbReference type="ARBA" id="ARBA00022777"/>
    </source>
</evidence>
<dbReference type="EMBL" id="SNVW01000010">
    <property type="protein sequence ID" value="TDN42853.1"/>
    <property type="molecule type" value="Genomic_DNA"/>
</dbReference>
<evidence type="ECO:0000256" key="9">
    <source>
        <dbReference type="ARBA" id="ARBA00023012"/>
    </source>
</evidence>
<evidence type="ECO:0000256" key="3">
    <source>
        <dbReference type="ARBA" id="ARBA00012438"/>
    </source>
</evidence>
<organism evidence="15 16">
    <name type="scientific">Curtobacterium flaccumfaciens</name>
    <dbReference type="NCBI Taxonomy" id="2035"/>
    <lineage>
        <taxon>Bacteria</taxon>
        <taxon>Bacillati</taxon>
        <taxon>Actinomycetota</taxon>
        <taxon>Actinomycetes</taxon>
        <taxon>Micrococcales</taxon>
        <taxon>Microbacteriaceae</taxon>
        <taxon>Curtobacterium</taxon>
    </lineage>
</organism>
<dbReference type="InterPro" id="IPR005467">
    <property type="entry name" value="His_kinase_dom"/>
</dbReference>
<dbReference type="SUPFAM" id="SSF158472">
    <property type="entry name" value="HAMP domain-like"/>
    <property type="match status" value="1"/>
</dbReference>
<dbReference type="InterPro" id="IPR036097">
    <property type="entry name" value="HisK_dim/P_sf"/>
</dbReference>
<dbReference type="InterPro" id="IPR003661">
    <property type="entry name" value="HisK_dim/P_dom"/>
</dbReference>
<feature type="domain" description="Histidine kinase" evidence="13">
    <location>
        <begin position="235"/>
        <end position="454"/>
    </location>
</feature>
<dbReference type="Gene3D" id="6.10.340.10">
    <property type="match status" value="1"/>
</dbReference>
<keyword evidence="6 12" id="KW-0812">Transmembrane</keyword>
<dbReference type="GO" id="GO:0005886">
    <property type="term" value="C:plasma membrane"/>
    <property type="evidence" value="ECO:0007669"/>
    <property type="project" value="UniProtKB-SubCell"/>
</dbReference>
<evidence type="ECO:0000256" key="12">
    <source>
        <dbReference type="SAM" id="Phobius"/>
    </source>
</evidence>
<evidence type="ECO:0000313" key="16">
    <source>
        <dbReference type="Proteomes" id="UP000295764"/>
    </source>
</evidence>
<gene>
    <name evidence="15" type="ORF">EDF64_110114</name>
</gene>
<dbReference type="CDD" id="cd06225">
    <property type="entry name" value="HAMP"/>
    <property type="match status" value="1"/>
</dbReference>
<dbReference type="Gene3D" id="1.10.287.130">
    <property type="match status" value="1"/>
</dbReference>
<keyword evidence="4" id="KW-0597">Phosphoprotein</keyword>
<evidence type="ECO:0000259" key="13">
    <source>
        <dbReference type="PROSITE" id="PS50109"/>
    </source>
</evidence>
<dbReference type="GO" id="GO:0000155">
    <property type="term" value="F:phosphorelay sensor kinase activity"/>
    <property type="evidence" value="ECO:0007669"/>
    <property type="project" value="InterPro"/>
</dbReference>
<keyword evidence="8 12" id="KW-1133">Transmembrane helix</keyword>
<dbReference type="Pfam" id="PF00512">
    <property type="entry name" value="HisKA"/>
    <property type="match status" value="1"/>
</dbReference>
<evidence type="ECO:0000256" key="2">
    <source>
        <dbReference type="ARBA" id="ARBA00004236"/>
    </source>
</evidence>
<feature type="coiled-coil region" evidence="11">
    <location>
        <begin position="219"/>
        <end position="281"/>
    </location>
</feature>
<keyword evidence="9" id="KW-0902">Two-component regulatory system</keyword>
<dbReference type="InterPro" id="IPR050428">
    <property type="entry name" value="TCS_sensor_his_kinase"/>
</dbReference>
<dbReference type="InterPro" id="IPR003594">
    <property type="entry name" value="HATPase_dom"/>
</dbReference>
<feature type="transmembrane region" description="Helical" evidence="12">
    <location>
        <begin position="154"/>
        <end position="177"/>
    </location>
</feature>
<dbReference type="PANTHER" id="PTHR45436">
    <property type="entry name" value="SENSOR HISTIDINE KINASE YKOH"/>
    <property type="match status" value="1"/>
</dbReference>
<dbReference type="PANTHER" id="PTHR45436:SF5">
    <property type="entry name" value="SENSOR HISTIDINE KINASE TRCS"/>
    <property type="match status" value="1"/>
</dbReference>
<dbReference type="Gene3D" id="3.30.565.10">
    <property type="entry name" value="Histidine kinase-like ATPase, C-terminal domain"/>
    <property type="match status" value="1"/>
</dbReference>
<name>A0A4R6DEH3_9MICO</name>
<proteinExistence type="predicted"/>
<evidence type="ECO:0000256" key="8">
    <source>
        <dbReference type="ARBA" id="ARBA00022989"/>
    </source>
</evidence>
<accession>A0A4R6DEH3</accession>
<comment type="caution">
    <text evidence="15">The sequence shown here is derived from an EMBL/GenBank/DDBJ whole genome shotgun (WGS) entry which is preliminary data.</text>
</comment>
<dbReference type="Proteomes" id="UP000295764">
    <property type="component" value="Unassembled WGS sequence"/>
</dbReference>
<keyword evidence="5" id="KW-0808">Transferase</keyword>
<keyword evidence="10 12" id="KW-0472">Membrane</keyword>
<dbReference type="SMART" id="SM00304">
    <property type="entry name" value="HAMP"/>
    <property type="match status" value="1"/>
</dbReference>
<evidence type="ECO:0000256" key="4">
    <source>
        <dbReference type="ARBA" id="ARBA00022553"/>
    </source>
</evidence>
<dbReference type="CDD" id="cd00082">
    <property type="entry name" value="HisKA"/>
    <property type="match status" value="1"/>
</dbReference>
<keyword evidence="11" id="KW-0175">Coiled coil</keyword>
<dbReference type="Pfam" id="PF00672">
    <property type="entry name" value="HAMP"/>
    <property type="match status" value="1"/>
</dbReference>
<evidence type="ECO:0000256" key="1">
    <source>
        <dbReference type="ARBA" id="ARBA00000085"/>
    </source>
</evidence>
<dbReference type="Pfam" id="PF02518">
    <property type="entry name" value="HATPase_c"/>
    <property type="match status" value="1"/>
</dbReference>
<reference evidence="15 16" key="1">
    <citation type="submission" date="2019-03" db="EMBL/GenBank/DDBJ databases">
        <title>Genomic analyses of the natural microbiome of Caenorhabditis elegans.</title>
        <authorList>
            <person name="Samuel B."/>
        </authorList>
    </citation>
    <scope>NUCLEOTIDE SEQUENCE [LARGE SCALE GENOMIC DNA]</scope>
    <source>
        <strain evidence="15 16">JUb65</strain>
    </source>
</reference>
<comment type="subcellular location">
    <subcellularLocation>
        <location evidence="2">Cell membrane</location>
    </subcellularLocation>
</comment>